<dbReference type="PANTHER" id="PTHR10492">
    <property type="match status" value="1"/>
</dbReference>
<protein>
    <submittedName>
        <fullName evidence="2">3248_t:CDS:1</fullName>
    </submittedName>
</protein>
<dbReference type="Proteomes" id="UP000789405">
    <property type="component" value="Unassembled WGS sequence"/>
</dbReference>
<organism evidence="2 3">
    <name type="scientific">Dentiscutata erythropus</name>
    <dbReference type="NCBI Taxonomy" id="1348616"/>
    <lineage>
        <taxon>Eukaryota</taxon>
        <taxon>Fungi</taxon>
        <taxon>Fungi incertae sedis</taxon>
        <taxon>Mucoromycota</taxon>
        <taxon>Glomeromycotina</taxon>
        <taxon>Glomeromycetes</taxon>
        <taxon>Diversisporales</taxon>
        <taxon>Gigasporaceae</taxon>
        <taxon>Dentiscutata</taxon>
    </lineage>
</organism>
<dbReference type="InterPro" id="IPR049163">
    <property type="entry name" value="Pif1-like_2B_dom"/>
</dbReference>
<evidence type="ECO:0000259" key="1">
    <source>
        <dbReference type="Pfam" id="PF21530"/>
    </source>
</evidence>
<dbReference type="OrthoDB" id="3691720at2759"/>
<feature type="domain" description="DNA helicase Pif1-like 2B" evidence="1">
    <location>
        <begin position="140"/>
        <end position="185"/>
    </location>
</feature>
<comment type="caution">
    <text evidence="2">The sequence shown here is derived from an EMBL/GenBank/DDBJ whole genome shotgun (WGS) entry which is preliminary data.</text>
</comment>
<dbReference type="PANTHER" id="PTHR10492:SF57">
    <property type="entry name" value="ATP-DEPENDENT DNA HELICASE"/>
    <property type="match status" value="1"/>
</dbReference>
<evidence type="ECO:0000313" key="2">
    <source>
        <dbReference type="EMBL" id="CAG8656785.1"/>
    </source>
</evidence>
<dbReference type="AlphaFoldDB" id="A0A9N9H424"/>
<accession>A0A9N9H424</accession>
<name>A0A9N9H424_9GLOM</name>
<reference evidence="2" key="1">
    <citation type="submission" date="2021-06" db="EMBL/GenBank/DDBJ databases">
        <authorList>
            <person name="Kallberg Y."/>
            <person name="Tangrot J."/>
            <person name="Rosling A."/>
        </authorList>
    </citation>
    <scope>NUCLEOTIDE SEQUENCE</scope>
    <source>
        <strain evidence="2">MA453B</strain>
    </source>
</reference>
<sequence>MPIPPENSSNIYNEEDALNQLIRKKRSYNITKLEHELSQNLLLLNENQHVIFNVIIQAIECEESQCFFVDGPELSSNIVIAGQKLSDLIDFTYSDFTQHSTDINYLIERTILTSKNDDATDSVDSQEDSNDRQSHLYSPEFLRSVKISGFPPGELKLKIRISIMLLRNLSLAKGLCNGTRLICHNLYNKVINAEICTGLYIGTRVFIPRITISPSDTDLPFALTRRQFPVRSTFL</sequence>
<keyword evidence="3" id="KW-1185">Reference proteome</keyword>
<dbReference type="Pfam" id="PF21530">
    <property type="entry name" value="Pif1_2B_dom"/>
    <property type="match status" value="1"/>
</dbReference>
<proteinExistence type="predicted"/>
<gene>
    <name evidence="2" type="ORF">DERYTH_LOCUS10489</name>
</gene>
<dbReference type="EMBL" id="CAJVPY010006129">
    <property type="protein sequence ID" value="CAG8656785.1"/>
    <property type="molecule type" value="Genomic_DNA"/>
</dbReference>
<evidence type="ECO:0000313" key="3">
    <source>
        <dbReference type="Proteomes" id="UP000789405"/>
    </source>
</evidence>